<feature type="transmembrane region" description="Helical" evidence="7">
    <location>
        <begin position="21"/>
        <end position="42"/>
    </location>
</feature>
<sequence>MKIKNLIKIAWRALLLNKKRAVLTMLGIIIGISSVVLMVSLGQSSTVIISNQFSGLGTNLIMVSNVRKDVMGVMVGTENMKNMKLKDVEAIRKRARHITKVTPCVTAMEQLVCGSHNYPGVMMGANVDYLDISNSKIDKGRAFTIQEEETAAKVCILGQTVIKTLFPNGENPVGKEVRFGKTPMLVIGTIAEKGKNMTGDDYDDVIIAPYTTVQKRLLNIDYIHMIMASAASEEACEDAVAETQAIMMQMHKIKSDGDPDFEVASLTQMLNIMGAIMAVLSAFLVAIAAISLIVGGIGIMNIMYVTVTERTREIGLRRSLGAKNKDILRQFLFESAILSLAGGIIGIIVGLLLSALVLLALDMGFMVSITAVVVSFIVCATIGIFFGWYPAKKAAALDPITALRYE</sequence>
<dbReference type="InterPro" id="IPR025857">
    <property type="entry name" value="MacB_PCD"/>
</dbReference>
<dbReference type="Pfam" id="PF12704">
    <property type="entry name" value="MacB_PCD"/>
    <property type="match status" value="1"/>
</dbReference>
<dbReference type="GO" id="GO:0022857">
    <property type="term" value="F:transmembrane transporter activity"/>
    <property type="evidence" value="ECO:0007669"/>
    <property type="project" value="TreeGrafter"/>
</dbReference>
<proteinExistence type="inferred from homology"/>
<dbReference type="Pfam" id="PF02687">
    <property type="entry name" value="FtsX"/>
    <property type="match status" value="1"/>
</dbReference>
<name>A0A5J4PZC5_9ZZZZ</name>
<evidence type="ECO:0000256" key="4">
    <source>
        <dbReference type="ARBA" id="ARBA00022989"/>
    </source>
</evidence>
<accession>A0A5J4PZC5</accession>
<evidence type="ECO:0000313" key="10">
    <source>
        <dbReference type="EMBL" id="KAA6314915.1"/>
    </source>
</evidence>
<feature type="domain" description="ABC3 transporter permease C-terminal" evidence="8">
    <location>
        <begin position="286"/>
        <end position="398"/>
    </location>
</feature>
<comment type="similarity">
    <text evidence="6">Belongs to the ABC-4 integral membrane protein family.</text>
</comment>
<dbReference type="InterPro" id="IPR003838">
    <property type="entry name" value="ABC3_permease_C"/>
</dbReference>
<keyword evidence="4 7" id="KW-1133">Transmembrane helix</keyword>
<evidence type="ECO:0000259" key="8">
    <source>
        <dbReference type="Pfam" id="PF02687"/>
    </source>
</evidence>
<dbReference type="GO" id="GO:0005524">
    <property type="term" value="F:ATP binding"/>
    <property type="evidence" value="ECO:0007669"/>
    <property type="project" value="UniProtKB-KW"/>
</dbReference>
<keyword evidence="2" id="KW-1003">Cell membrane</keyword>
<evidence type="ECO:0000256" key="5">
    <source>
        <dbReference type="ARBA" id="ARBA00023136"/>
    </source>
</evidence>
<feature type="transmembrane region" description="Helical" evidence="7">
    <location>
        <begin position="365"/>
        <end position="389"/>
    </location>
</feature>
<evidence type="ECO:0000256" key="7">
    <source>
        <dbReference type="SAM" id="Phobius"/>
    </source>
</evidence>
<comment type="caution">
    <text evidence="10">The sequence shown here is derived from an EMBL/GenBank/DDBJ whole genome shotgun (WGS) entry which is preliminary data.</text>
</comment>
<keyword evidence="5 7" id="KW-0472">Membrane</keyword>
<evidence type="ECO:0000256" key="6">
    <source>
        <dbReference type="ARBA" id="ARBA00038076"/>
    </source>
</evidence>
<protein>
    <submittedName>
        <fullName evidence="10">Macrolide export ATP-binding/permease protein</fullName>
        <ecNumber evidence="10">3.6.3.-</ecNumber>
    </submittedName>
</protein>
<dbReference type="AlphaFoldDB" id="A0A5J4PZC5"/>
<feature type="domain" description="MacB-like periplasmic core" evidence="9">
    <location>
        <begin position="22"/>
        <end position="245"/>
    </location>
</feature>
<feature type="transmembrane region" description="Helical" evidence="7">
    <location>
        <begin position="328"/>
        <end position="359"/>
    </location>
</feature>
<evidence type="ECO:0000256" key="3">
    <source>
        <dbReference type="ARBA" id="ARBA00022692"/>
    </source>
</evidence>
<dbReference type="PANTHER" id="PTHR30572">
    <property type="entry name" value="MEMBRANE COMPONENT OF TRANSPORTER-RELATED"/>
    <property type="match status" value="1"/>
</dbReference>
<dbReference type="InterPro" id="IPR050250">
    <property type="entry name" value="Macrolide_Exporter_MacB"/>
</dbReference>
<keyword evidence="10" id="KW-0547">Nucleotide-binding</keyword>
<keyword evidence="3 7" id="KW-0812">Transmembrane</keyword>
<keyword evidence="10" id="KW-0378">Hydrolase</keyword>
<evidence type="ECO:0000256" key="1">
    <source>
        <dbReference type="ARBA" id="ARBA00004651"/>
    </source>
</evidence>
<dbReference type="PANTHER" id="PTHR30572:SF4">
    <property type="entry name" value="ABC TRANSPORTER PERMEASE YTRF"/>
    <property type="match status" value="1"/>
</dbReference>
<feature type="transmembrane region" description="Helical" evidence="7">
    <location>
        <begin position="275"/>
        <end position="307"/>
    </location>
</feature>
<evidence type="ECO:0000256" key="2">
    <source>
        <dbReference type="ARBA" id="ARBA00022475"/>
    </source>
</evidence>
<dbReference type="EMBL" id="SNRY01005454">
    <property type="protein sequence ID" value="KAA6314915.1"/>
    <property type="molecule type" value="Genomic_DNA"/>
</dbReference>
<dbReference type="EC" id="3.6.3.-" evidence="10"/>
<keyword evidence="10" id="KW-0067">ATP-binding</keyword>
<organism evidence="10">
    <name type="scientific">termite gut metagenome</name>
    <dbReference type="NCBI Taxonomy" id="433724"/>
    <lineage>
        <taxon>unclassified sequences</taxon>
        <taxon>metagenomes</taxon>
        <taxon>organismal metagenomes</taxon>
    </lineage>
</organism>
<evidence type="ECO:0000259" key="9">
    <source>
        <dbReference type="Pfam" id="PF12704"/>
    </source>
</evidence>
<reference evidence="10" key="1">
    <citation type="submission" date="2019-03" db="EMBL/GenBank/DDBJ databases">
        <title>Single cell metagenomics reveals metabolic interactions within the superorganism composed of flagellate Streblomastix strix and complex community of Bacteroidetes bacteria on its surface.</title>
        <authorList>
            <person name="Treitli S.C."/>
            <person name="Kolisko M."/>
            <person name="Husnik F."/>
            <person name="Keeling P."/>
            <person name="Hampl V."/>
        </authorList>
    </citation>
    <scope>NUCLEOTIDE SEQUENCE</scope>
    <source>
        <strain evidence="10">STM</strain>
    </source>
</reference>
<comment type="subcellular location">
    <subcellularLocation>
        <location evidence="1">Cell membrane</location>
        <topology evidence="1">Multi-pass membrane protein</topology>
    </subcellularLocation>
</comment>
<dbReference type="GO" id="GO:0016787">
    <property type="term" value="F:hydrolase activity"/>
    <property type="evidence" value="ECO:0007669"/>
    <property type="project" value="UniProtKB-KW"/>
</dbReference>
<gene>
    <name evidence="10" type="ORF">EZS27_034546</name>
</gene>
<dbReference type="GO" id="GO:0005886">
    <property type="term" value="C:plasma membrane"/>
    <property type="evidence" value="ECO:0007669"/>
    <property type="project" value="UniProtKB-SubCell"/>
</dbReference>